<evidence type="ECO:0000259" key="14">
    <source>
        <dbReference type="PROSITE" id="PS50188"/>
    </source>
</evidence>
<dbReference type="PANTHER" id="PTHR47508:SF1">
    <property type="entry name" value="NON-SPECIFIC SERINE_THREONINE PROTEIN KINASE"/>
    <property type="match status" value="1"/>
</dbReference>
<dbReference type="SMART" id="SM00369">
    <property type="entry name" value="LRR_TYP"/>
    <property type="match status" value="3"/>
</dbReference>
<gene>
    <name evidence="16" type="ORF">C0Q70_06007</name>
</gene>
<dbReference type="GO" id="GO:0005524">
    <property type="term" value="F:ATP binding"/>
    <property type="evidence" value="ECO:0007669"/>
    <property type="project" value="UniProtKB-KW"/>
</dbReference>
<dbReference type="InterPro" id="IPR057263">
    <property type="entry name" value="COR-B"/>
</dbReference>
<comment type="similarity">
    <text evidence="1">Belongs to the Toll-like receptor family.</text>
</comment>
<proteinExistence type="inferred from homology"/>
<dbReference type="PROSITE" id="PS51450">
    <property type="entry name" value="LRR"/>
    <property type="match status" value="1"/>
</dbReference>
<dbReference type="PROSITE" id="PS51424">
    <property type="entry name" value="ROC"/>
    <property type="match status" value="1"/>
</dbReference>
<dbReference type="SUPFAM" id="SSF52200">
    <property type="entry name" value="Toll/Interleukin receptor TIR domain"/>
    <property type="match status" value="1"/>
</dbReference>
<dbReference type="GO" id="GO:0009966">
    <property type="term" value="P:regulation of signal transduction"/>
    <property type="evidence" value="ECO:0007669"/>
    <property type="project" value="UniProtKB-ARBA"/>
</dbReference>
<evidence type="ECO:0000259" key="15">
    <source>
        <dbReference type="PROSITE" id="PS51424"/>
    </source>
</evidence>
<evidence type="ECO:0000256" key="2">
    <source>
        <dbReference type="ARBA" id="ARBA00012513"/>
    </source>
</evidence>
<dbReference type="Pfam" id="PF13676">
    <property type="entry name" value="TIR_2"/>
    <property type="match status" value="1"/>
</dbReference>
<evidence type="ECO:0000256" key="5">
    <source>
        <dbReference type="ARBA" id="ARBA00022679"/>
    </source>
</evidence>
<feature type="region of interest" description="Disordered" evidence="13">
    <location>
        <begin position="1773"/>
        <end position="1805"/>
    </location>
</feature>
<sequence length="3617" mass="409313">MAKTSEELVAASMEVMFDAEEAFTVGYIPLDRLQKKLKSQCESYSGKKNIVKINFCTNGYCTDAVLWLIGNTLPMEAIATLSEINLLGCGLITDVGISWITKFLRTNSHTLIKLDGCTKITDAGLALLKTACPLAQISAMATSVTHLRQHGYTKGCPLLIDHESYDRETRRNAQVLIIPYKTQASMAVYLKNQKITPRQHLHRIQNAIVKDWHLNLLEIDSVNPLFENLVSPNLVQVIIPFDANCEIPEIRKHIGDTISLVLSKERLNPVHPHLKVQQNNNFFDVYMYHKCILTADGIFTSLTNTESVIGMVTSRQPLSRSHPYFEVECLTVASEEGTGVVIGVIFDVLMGARFPMESNETNGGAVEGFQLAAGVRFGFGVEGDWQSEYVPKEDAEFYWTKNGVKMTEKSVSEKPHIGMYPMLSVLGSQTGEVKILNFASLPEEILADYGRNKQYWSCLFSSNILHDEDGILSYRDNYASLNDVGLFICNREITQRHNSCTIEILDTGTRGTITLGIGPEDYKVNRQPGWDSNSIALHGDNGQVYRGSGGSSISPPGGEFVWKKGDKITATVTNFSGEQIIASDKPTVEFSVNGNVSPMKNKVTMGRSHFINPMDDGLLAYRSFDQRDFYGLFVSKTPISQHLPFFEIEVLKCNDRQHIGIGLCHAYYPSNEMIGWKQGSVGYHADNGKLYHNTSTGYASTITREDTSYKAGDIIRCEVDFMKARVKPDGTLYPQQKISVWFYKNGVKTHECDFEYLTEGLYPAINLHFEGDQVKLHNYYPGPESQFSQLDKEETNAAKPKYSFTEGCHFLVVGMGSDSADAKGKIQLISQLFNPETDLPAISSLQAEIDQLKCHLGSLDLQAQERYSQLLWQLECHQRFIKNHQRLSFMSLNLSSHEGVNEIKDHIVSHLESDLRHHTRFYELEETTWKYLDNICSILKEKNILLAEDLHELVPKSSISGNGRMFEQAVRFLQKKGLVLCLPMKNSLVVLDFGFVLDLTTSIEQCQKKEPSHSVPCIGVGATIWENELQLCEKVQELDEHRVRLLRWILQFFGVLRIPSIRVSTTDPMYLFFTLDSIGRTSLTLNDFMCHEQDKKNVVVMRRTYRFIHTLGKSLFAFILTRCARFSHVVLICHDGGVFQSGAVQTLVQRSSKESVNSSIGCVHDWHSPVDEDDKQTVCTLCNLCCEHGSKCPYKGIANRRLRQAGCGTKVTGCKDCGICKNCADELWTIRSFLRPCCEIATHKYRRNHTAVPLNSTTFDEVECINLDKKNTVLCLKRETESELLIQVFPGPAVEVSSYAVLEKYNEKQDFPQRLHFAEGDTVTVKLDSLKLSHHQLEEEMEEEKLEIKPVYFTVICRECRVWHDTGIVCYNSSLRACPVSQFVGHKPLSPECNKFSFEILNEGESRYIAIGLCPKRYNANRQPGLDHCLRLFTGVGWPSVRLAECTKGDIMGVELDLEEMKASFFKNDQLVHRTEKLRMPAGGFYPIVGMHSFGEAVRLLQKEPWQPDNEEEVSSLPDAFDCYKYGNLWVSPGRTIQLTNLKTGRAGWLMLHNPSRNTVGYQILPSKIRNSIGTLQAGMSTTFYFSLAPNDDTPELTVQWLQLDSGREYSTEDIQLLHSSATSETLLTHRVTLKMASDFLVDTSPLKRTSDGDPDGSARCTLEVFKNGILVDKYWLKGSSYICVLPFETSAILRYPKFPTLDVPNTVYKGMRLVAQPSAYAYMESVVVGVSNDGQNITLEYSVPNAEENVQKEFPLSSSVIQLKEIPYETIVKAKPPETKSDDTDNSTVEKKGDHPNDKQSEKEVRAAVEIQGYLPRGNISTTKRAYMFVPFHLLTEASQHAIEALDPQWLRNSLQSVAICRNVPTRLTVQEQQITDLSRMPSSWVHGNNALKQQVGETFAYLPSALNFEKLCYPQMPYMFTDIEVHRLCLLVDQLTVTGWNETAIDVPIHFVDLPPIKTHKPLPTELLYGSMLSGWTYTSLVAKQLQLPQCDRIFSGGKPNLPRYQLESAMSSLLHIYTSLCHICAEQHGGLEYQTFFDSGTDTVLEAIHHGDSFVKDTLDAENLNNSNMLLRKFFYSGNSFCFVTMCKAHALCLETGGTALPGVEFQVENFQPYGETINVFDRILDGLETLPGEFFETFPSLQVFRLENCNKLTEIPPNISLCKRLEKVQLKDSPITTLPEDLFEIPDLMVLELVNLPVKVLPDRTPETSWLTKLVLSGLQLTAVPPSVGNLTELVELNLENNLLTDLPMEFQKLQRLRILNLCGIPWITMEGTRSGLPLDKYNEWFDSKPYLRGFLGNDKISKFFHDCDISRNLMLFEEELAALNVHLFWDVPRIGSTDINDTEFGGIPPVIFTLSSLEELYLDYQAITTVPVHLCRLQNLAVLSLAYNPLLESLPGSLGHLPSLKSIRLVSCPSLRTPPNEVVSRGFESIKAYLKRLAGGFTECRRTKLMFVGLGGAGKTSLLRALMSSGKRTEGTKGEDITDGIIIQPWTVKTDNGVEVTYSTWDFAGQTLYYNTHQFFLSKRAVYLLLWSTRQGFEHAGLDFWLSSVASHAPKTPIFVVGTHCDQVPKADIPMEELKARYPQIVGFHFVSSVAGMGIAELEKDLLRVTLEQKNMGEKVPQVWLSLEQKILAERSTKSILQWEIIKGFSMEVGIYDEKDIKEAIQFLHELGTVQYFDNDFLREIIVINPQWIVNVMACVVSVKDSQLQKDKGRFSHKYIAQIWKDYPPELHKWLLQLTEEFDLTFPLPKEEVNIVPCLLPQEEPKKLIWPSIEGREGVKETKMLYDFAYLPTGLFNRAQVRLFQFSDGELTWKRGSLLKKNNHLALIKQISNCQLLVQVQGPRPENIIFLVHEVIESLIEESFYGVVYDFLLPCPDCMTKEGTREPSMFKGSLVKRAKDHRAPFLQCRKFFHTVSMAQLQEVMPADTATDFDAHLQQSIMALQKFNSEMSKDVVILYSAQDIPAKNENDKIHPAWIHADLEKDGEKDGYSCWFPENVQNISVEDLMMQLKNCKLVVALVSDNFERDQKSNDMLMYTMDTLKKAYIIVVIRPDMAWENADLGMRIGRQEVMVMIKTKDRYKSKVEDLLVQVKEKLHGIHSAIHHPECFISYCWSNSHDAQSKGTFCPPGALGWGDPREIKKWLASHGITCWIDTEQATNGQGLFKNITEGMRQSRMLVAFVSDEYVKSDNCMMELRFGVLTLNLPLVVCIVGTGRDWKESEVGILMHRSKASKVYFQQENPLAHGTLLEYVKKILAENNSHRDQLLITKQKMEKKQEQKKTPDKTSFNEECELTQRRFMRHIISYVSATDSTPMPRLLVVDFERTACLCGSSSGSVVHLSIFQLLKVEVETQLLDLPHLVQHCGQRLHQEHARNLRDGICAKHLLASRWMKTLNLSSDSCSAYLARLYAVLQQSSVQLNCFAGPSGKKYHEWIEEGAAENPNFVEAYSTIRSDLRKNLEAESFLQQLCRCHLPTGKTQWLCEKHQNGPRITKLSTESASRDEVRRVLFEEDVQLRELIEKSPIYKKKRAMVSQKKSWQQMRKKAADSTKKVLNKVSSNSTFNTEKTEKQNEPVASTSNAVQKSDATTVNSEKGQSSKKGVDGKSSSKTCSLQ</sequence>
<dbReference type="SUPFAM" id="SSF52540">
    <property type="entry name" value="P-loop containing nucleoside triphosphate hydrolases"/>
    <property type="match status" value="1"/>
</dbReference>
<keyword evidence="6" id="KW-0677">Repeat</keyword>
<evidence type="ECO:0000256" key="4">
    <source>
        <dbReference type="ARBA" id="ARBA00022614"/>
    </source>
</evidence>
<evidence type="ECO:0000313" key="17">
    <source>
        <dbReference type="Proteomes" id="UP000245119"/>
    </source>
</evidence>
<evidence type="ECO:0000256" key="8">
    <source>
        <dbReference type="ARBA" id="ARBA00022777"/>
    </source>
</evidence>
<dbReference type="GO" id="GO:0004674">
    <property type="term" value="F:protein serine/threonine kinase activity"/>
    <property type="evidence" value="ECO:0007669"/>
    <property type="project" value="UniProtKB-KW"/>
</dbReference>
<organism evidence="16 17">
    <name type="scientific">Pomacea canaliculata</name>
    <name type="common">Golden apple snail</name>
    <dbReference type="NCBI Taxonomy" id="400727"/>
    <lineage>
        <taxon>Eukaryota</taxon>
        <taxon>Metazoa</taxon>
        <taxon>Spiralia</taxon>
        <taxon>Lophotrochozoa</taxon>
        <taxon>Mollusca</taxon>
        <taxon>Gastropoda</taxon>
        <taxon>Caenogastropoda</taxon>
        <taxon>Architaenioglossa</taxon>
        <taxon>Ampullarioidea</taxon>
        <taxon>Ampullariidae</taxon>
        <taxon>Pomacea</taxon>
    </lineage>
</organism>
<feature type="domain" description="B30.2/SPRY" evidence="14">
    <location>
        <begin position="570"/>
        <end position="784"/>
    </location>
</feature>
<dbReference type="Gene3D" id="1.10.10.10">
    <property type="entry name" value="Winged helix-like DNA-binding domain superfamily/Winged helix DNA-binding domain"/>
    <property type="match status" value="1"/>
</dbReference>
<dbReference type="PROSITE" id="PS50188">
    <property type="entry name" value="B302_SPRY"/>
    <property type="match status" value="1"/>
</dbReference>
<dbReference type="EMBL" id="PZQS01000003">
    <property type="protein sequence ID" value="PVD34730.1"/>
    <property type="molecule type" value="Genomic_DNA"/>
</dbReference>
<name>A0A2T7PMT6_POMCA</name>
<dbReference type="Pfam" id="PF08477">
    <property type="entry name" value="Roc"/>
    <property type="match status" value="1"/>
</dbReference>
<evidence type="ECO:0000256" key="11">
    <source>
        <dbReference type="ARBA" id="ARBA00047899"/>
    </source>
</evidence>
<dbReference type="InterPro" id="IPR032171">
    <property type="entry name" value="COR-A"/>
</dbReference>
<dbReference type="InterPro" id="IPR032675">
    <property type="entry name" value="LRR_dom_sf"/>
</dbReference>
<dbReference type="STRING" id="400727.A0A2T7PMT6"/>
<keyword evidence="10" id="KW-0342">GTP-binding</keyword>
<reference evidence="16 17" key="1">
    <citation type="submission" date="2018-04" db="EMBL/GenBank/DDBJ databases">
        <title>The genome of golden apple snail Pomacea canaliculata provides insight into stress tolerance and invasive adaptation.</title>
        <authorList>
            <person name="Liu C."/>
            <person name="Liu B."/>
            <person name="Ren Y."/>
            <person name="Zhang Y."/>
            <person name="Wang H."/>
            <person name="Li S."/>
            <person name="Jiang F."/>
            <person name="Yin L."/>
            <person name="Zhang G."/>
            <person name="Qian W."/>
            <person name="Fan W."/>
        </authorList>
    </citation>
    <scope>NUCLEOTIDE SEQUENCE [LARGE SCALE GENOMIC DNA]</scope>
    <source>
        <strain evidence="16">SZHN2017</strain>
        <tissue evidence="16">Muscle</tissue>
    </source>
</reference>
<dbReference type="Gene3D" id="3.30.70.1390">
    <property type="entry name" value="ROC domain from the Parkinson's disease-associated leucine-rich repeat kinase 2"/>
    <property type="match status" value="1"/>
</dbReference>
<keyword evidence="9" id="KW-0067">ATP-binding</keyword>
<dbReference type="InterPro" id="IPR043136">
    <property type="entry name" value="B30.2/SPRY_sf"/>
</dbReference>
<comment type="caution">
    <text evidence="16">The sequence shown here is derived from an EMBL/GenBank/DDBJ whole genome shotgun (WGS) entry which is preliminary data.</text>
</comment>
<dbReference type="InterPro" id="IPR001870">
    <property type="entry name" value="B30.2/SPRY"/>
</dbReference>
<dbReference type="Gene3D" id="3.80.10.10">
    <property type="entry name" value="Ribonuclease Inhibitor"/>
    <property type="match status" value="3"/>
</dbReference>
<keyword evidence="7" id="KW-0547">Nucleotide-binding</keyword>
<comment type="catalytic activity">
    <reaction evidence="12">
        <text>L-seryl-[protein] + ATP = O-phospho-L-seryl-[protein] + ADP + H(+)</text>
        <dbReference type="Rhea" id="RHEA:17989"/>
        <dbReference type="Rhea" id="RHEA-COMP:9863"/>
        <dbReference type="Rhea" id="RHEA-COMP:11604"/>
        <dbReference type="ChEBI" id="CHEBI:15378"/>
        <dbReference type="ChEBI" id="CHEBI:29999"/>
        <dbReference type="ChEBI" id="CHEBI:30616"/>
        <dbReference type="ChEBI" id="CHEBI:83421"/>
        <dbReference type="ChEBI" id="CHEBI:456216"/>
        <dbReference type="EC" id="2.7.11.1"/>
    </reaction>
</comment>
<dbReference type="InterPro" id="IPR020859">
    <property type="entry name" value="ROC"/>
</dbReference>
<feature type="domain" description="Roc" evidence="15">
    <location>
        <begin position="2445"/>
        <end position="2618"/>
    </location>
</feature>
<feature type="compositionally biased region" description="Basic and acidic residues" evidence="13">
    <location>
        <begin position="1776"/>
        <end position="1805"/>
    </location>
</feature>
<protein>
    <recommendedName>
        <fullName evidence="2">non-specific serine/threonine protein kinase</fullName>
        <ecNumber evidence="2">2.7.11.1</ecNumber>
    </recommendedName>
</protein>
<dbReference type="InterPro" id="IPR003877">
    <property type="entry name" value="SPRY_dom"/>
</dbReference>
<evidence type="ECO:0000256" key="12">
    <source>
        <dbReference type="ARBA" id="ARBA00048679"/>
    </source>
</evidence>
<evidence type="ECO:0000256" key="3">
    <source>
        <dbReference type="ARBA" id="ARBA00022527"/>
    </source>
</evidence>
<feature type="compositionally biased region" description="Low complexity" evidence="13">
    <location>
        <begin position="3597"/>
        <end position="3617"/>
    </location>
</feature>
<accession>A0A2T7PMT6</accession>
<keyword evidence="3" id="KW-0723">Serine/threonine-protein kinase</keyword>
<dbReference type="SUPFAM" id="SSF49899">
    <property type="entry name" value="Concanavalin A-like lectins/glucanases"/>
    <property type="match status" value="2"/>
</dbReference>
<evidence type="ECO:0000256" key="13">
    <source>
        <dbReference type="SAM" id="MobiDB-lite"/>
    </source>
</evidence>
<dbReference type="Proteomes" id="UP000245119">
    <property type="component" value="Linkage Group LG3"/>
</dbReference>
<dbReference type="Gene3D" id="3.30.310.200">
    <property type="match status" value="1"/>
</dbReference>
<feature type="region of interest" description="Disordered" evidence="13">
    <location>
        <begin position="3535"/>
        <end position="3617"/>
    </location>
</feature>
<dbReference type="InterPro" id="IPR003591">
    <property type="entry name" value="Leu-rich_rpt_typical-subtyp"/>
</dbReference>
<dbReference type="InterPro" id="IPR027417">
    <property type="entry name" value="P-loop_NTPase"/>
</dbReference>
<keyword evidence="5" id="KW-0808">Transferase</keyword>
<dbReference type="Pfam" id="PF00622">
    <property type="entry name" value="SPRY"/>
    <property type="match status" value="1"/>
</dbReference>
<dbReference type="SMART" id="SM00449">
    <property type="entry name" value="SPRY"/>
    <property type="match status" value="2"/>
</dbReference>
<evidence type="ECO:0000256" key="10">
    <source>
        <dbReference type="ARBA" id="ARBA00023134"/>
    </source>
</evidence>
<dbReference type="Pfam" id="PF13855">
    <property type="entry name" value="LRR_8"/>
    <property type="match status" value="1"/>
</dbReference>
<dbReference type="EC" id="2.7.11.1" evidence="2"/>
<evidence type="ECO:0000313" key="16">
    <source>
        <dbReference type="EMBL" id="PVD34730.1"/>
    </source>
</evidence>
<dbReference type="Gene3D" id="3.40.50.300">
    <property type="entry name" value="P-loop containing nucleotide triphosphate hydrolases"/>
    <property type="match status" value="1"/>
</dbReference>
<evidence type="ECO:0000256" key="7">
    <source>
        <dbReference type="ARBA" id="ARBA00022741"/>
    </source>
</evidence>
<dbReference type="OrthoDB" id="10252328at2759"/>
<dbReference type="SUPFAM" id="SSF52047">
    <property type="entry name" value="RNI-like"/>
    <property type="match status" value="1"/>
</dbReference>
<dbReference type="Pfam" id="PF25497">
    <property type="entry name" value="COR-B"/>
    <property type="match status" value="1"/>
</dbReference>
<dbReference type="InterPro" id="IPR000157">
    <property type="entry name" value="TIR_dom"/>
</dbReference>
<dbReference type="Gene3D" id="2.60.120.920">
    <property type="match status" value="3"/>
</dbReference>
<dbReference type="InterPro" id="IPR001611">
    <property type="entry name" value="Leu-rich_rpt"/>
</dbReference>
<keyword evidence="4" id="KW-0433">Leucine-rich repeat</keyword>
<dbReference type="InterPro" id="IPR035897">
    <property type="entry name" value="Toll_tir_struct_dom_sf"/>
</dbReference>
<comment type="catalytic activity">
    <reaction evidence="11">
        <text>L-threonyl-[protein] + ATP = O-phospho-L-threonyl-[protein] + ADP + H(+)</text>
        <dbReference type="Rhea" id="RHEA:46608"/>
        <dbReference type="Rhea" id="RHEA-COMP:11060"/>
        <dbReference type="Rhea" id="RHEA-COMP:11605"/>
        <dbReference type="ChEBI" id="CHEBI:15378"/>
        <dbReference type="ChEBI" id="CHEBI:30013"/>
        <dbReference type="ChEBI" id="CHEBI:30616"/>
        <dbReference type="ChEBI" id="CHEBI:61977"/>
        <dbReference type="ChEBI" id="CHEBI:456216"/>
        <dbReference type="EC" id="2.7.11.1"/>
    </reaction>
</comment>
<feature type="compositionally biased region" description="Polar residues" evidence="13">
    <location>
        <begin position="3559"/>
        <end position="3568"/>
    </location>
</feature>
<feature type="compositionally biased region" description="Polar residues" evidence="13">
    <location>
        <begin position="3577"/>
        <end position="3596"/>
    </location>
</feature>
<evidence type="ECO:0000256" key="9">
    <source>
        <dbReference type="ARBA" id="ARBA00022840"/>
    </source>
</evidence>
<dbReference type="InterPro" id="IPR036388">
    <property type="entry name" value="WH-like_DNA-bd_sf"/>
</dbReference>
<keyword evidence="17" id="KW-1185">Reference proteome</keyword>
<evidence type="ECO:0000256" key="1">
    <source>
        <dbReference type="ARBA" id="ARBA00009634"/>
    </source>
</evidence>
<keyword evidence="8" id="KW-0418">Kinase</keyword>
<dbReference type="InterPro" id="IPR013320">
    <property type="entry name" value="ConA-like_dom_sf"/>
</dbReference>
<dbReference type="Pfam" id="PF16095">
    <property type="entry name" value="COR-A"/>
    <property type="match status" value="1"/>
</dbReference>
<evidence type="ECO:0000256" key="6">
    <source>
        <dbReference type="ARBA" id="ARBA00022737"/>
    </source>
</evidence>
<dbReference type="PANTHER" id="PTHR47508">
    <property type="entry name" value="SAM DOMAIN-CONTAINING PROTEIN-RELATED"/>
    <property type="match status" value="1"/>
</dbReference>
<dbReference type="GO" id="GO:0007165">
    <property type="term" value="P:signal transduction"/>
    <property type="evidence" value="ECO:0007669"/>
    <property type="project" value="InterPro"/>
</dbReference>
<dbReference type="Gene3D" id="3.40.50.10140">
    <property type="entry name" value="Toll/interleukin-1 receptor homology (TIR) domain"/>
    <property type="match status" value="1"/>
</dbReference>